<dbReference type="InterPro" id="IPR013785">
    <property type="entry name" value="Aldolase_TIM"/>
</dbReference>
<dbReference type="GO" id="GO:0008840">
    <property type="term" value="F:4-hydroxy-tetrahydrodipicolinate synthase activity"/>
    <property type="evidence" value="ECO:0007669"/>
    <property type="project" value="TreeGrafter"/>
</dbReference>
<dbReference type="PRINTS" id="PR00146">
    <property type="entry name" value="DHPICSNTHASE"/>
</dbReference>
<dbReference type="RefSeq" id="WP_187030256.1">
    <property type="nucleotide sequence ID" value="NZ_AP023420.1"/>
</dbReference>
<dbReference type="SMART" id="SM01130">
    <property type="entry name" value="DHDPS"/>
    <property type="match status" value="1"/>
</dbReference>
<evidence type="ECO:0000256" key="3">
    <source>
        <dbReference type="PIRNR" id="PIRNR001365"/>
    </source>
</evidence>
<keyword evidence="2 3" id="KW-0456">Lyase</keyword>
<accession>A0A810QDK4</accession>
<dbReference type="InterPro" id="IPR002220">
    <property type="entry name" value="DapA-like"/>
</dbReference>
<dbReference type="PANTHER" id="PTHR12128:SF66">
    <property type="entry name" value="4-HYDROXY-2-OXOGLUTARATE ALDOLASE, MITOCHONDRIAL"/>
    <property type="match status" value="1"/>
</dbReference>
<dbReference type="Gene3D" id="3.20.20.70">
    <property type="entry name" value="Aldolase class I"/>
    <property type="match status" value="1"/>
</dbReference>
<dbReference type="EMBL" id="AP023420">
    <property type="protein sequence ID" value="BCK84292.1"/>
    <property type="molecule type" value="Genomic_DNA"/>
</dbReference>
<sequence length="332" mass="36991">MMTREELRANVDGIAFMTVTPFHENGEVDYDGYRENVRFLVSKIKENPCKCTITPCGSNGEFPHLTDDEQKEIIRICVEEVDGAVPVVAGTGRASTKRTIEISRYAQSVGADGVQVILPYYFVPTVDGMLEHYKLLADELDIGMVIYNNPAFSGSWIKPAQMKKLIELTGDKIVAVKENTPHLMLFNGMAKALKGTGVKLLSGFGEQWYAYQFPWGADGLATPFGNFFPEYPIGFKKAADQYDFAAMREWLARMDRYYAFVGKIGAARGDTGMLDKPGGNIYGEGNVRFGVIKEAMNLMGLHGGDMRAPLKLHMTDDERAELKDILRELQLL</sequence>
<proteinExistence type="inferred from homology"/>
<evidence type="ECO:0000256" key="4">
    <source>
        <dbReference type="PIRSR" id="PIRSR001365-1"/>
    </source>
</evidence>
<dbReference type="CDD" id="cd00408">
    <property type="entry name" value="DHDPS-like"/>
    <property type="match status" value="1"/>
</dbReference>
<dbReference type="Pfam" id="PF00701">
    <property type="entry name" value="DHDPS"/>
    <property type="match status" value="1"/>
</dbReference>
<evidence type="ECO:0000256" key="2">
    <source>
        <dbReference type="ARBA" id="ARBA00023239"/>
    </source>
</evidence>
<dbReference type="KEGG" id="pfaa:MM59RIKEN_16110"/>
<evidence type="ECO:0000313" key="6">
    <source>
        <dbReference type="Proteomes" id="UP000679848"/>
    </source>
</evidence>
<dbReference type="SUPFAM" id="SSF51569">
    <property type="entry name" value="Aldolase"/>
    <property type="match status" value="1"/>
</dbReference>
<feature type="active site" description="Schiff-base intermediate with substrate" evidence="4">
    <location>
        <position position="177"/>
    </location>
</feature>
<dbReference type="PANTHER" id="PTHR12128">
    <property type="entry name" value="DIHYDRODIPICOLINATE SYNTHASE"/>
    <property type="match status" value="1"/>
</dbReference>
<evidence type="ECO:0008006" key="7">
    <source>
        <dbReference type="Google" id="ProtNLM"/>
    </source>
</evidence>
<keyword evidence="6" id="KW-1185">Reference proteome</keyword>
<dbReference type="Proteomes" id="UP000679848">
    <property type="component" value="Chromosome"/>
</dbReference>
<organism evidence="5 6">
    <name type="scientific">Pusillibacter faecalis</name>
    <dbReference type="NCBI Taxonomy" id="2714358"/>
    <lineage>
        <taxon>Bacteria</taxon>
        <taxon>Bacillati</taxon>
        <taxon>Bacillota</taxon>
        <taxon>Clostridia</taxon>
        <taxon>Eubacteriales</taxon>
        <taxon>Oscillospiraceae</taxon>
        <taxon>Pusillibacter</taxon>
    </lineage>
</organism>
<comment type="similarity">
    <text evidence="1 3">Belongs to the DapA family.</text>
</comment>
<evidence type="ECO:0000313" key="5">
    <source>
        <dbReference type="EMBL" id="BCK84292.1"/>
    </source>
</evidence>
<reference evidence="5" key="1">
    <citation type="submission" date="2020-09" db="EMBL/GenBank/DDBJ databases">
        <title>New species isolated from human feces.</title>
        <authorList>
            <person name="Kitahara M."/>
            <person name="Shigeno Y."/>
            <person name="Shime M."/>
            <person name="Matsumoto Y."/>
            <person name="Nakamura S."/>
            <person name="Motooka D."/>
            <person name="Fukuoka S."/>
            <person name="Nishikawa H."/>
            <person name="Benno Y."/>
        </authorList>
    </citation>
    <scope>NUCLEOTIDE SEQUENCE</scope>
    <source>
        <strain evidence="5">MM59</strain>
    </source>
</reference>
<evidence type="ECO:0000256" key="1">
    <source>
        <dbReference type="ARBA" id="ARBA00007592"/>
    </source>
</evidence>
<gene>
    <name evidence="5" type="ORF">MM59RIKEN_16110</name>
</gene>
<dbReference type="AlphaFoldDB" id="A0A810QDK4"/>
<protein>
    <recommendedName>
        <fullName evidence="7">Dihydrodipicolinate synthase family protein</fullName>
    </recommendedName>
</protein>
<name>A0A810QDK4_9FIRM</name>
<feature type="active site" description="Proton donor/acceptor" evidence="4">
    <location>
        <position position="147"/>
    </location>
</feature>
<dbReference type="PIRSF" id="PIRSF001365">
    <property type="entry name" value="DHDPS"/>
    <property type="match status" value="1"/>
</dbReference>